<keyword evidence="2" id="KW-1185">Reference proteome</keyword>
<sequence length="526" mass="63674">MHFKCVSDYEYDDKNKQDVHISLDYDFPNKTMKVSPRSIIEKKIKNYVHLGYTTDESLNNASDISSDEKNRTNNYSDKNSDLEKHLFLLNKLVKEEEEFFINMEYYFIFSKFNTSYGKYLKFEKKKEMLKYMNNFIFKRLRGIEKSSLFECFIDGLLKISLFENNTFVLKIYNKKEKESNYFYFDHKFLLSNIGLILKQNFLMESSLQQYNIENNINTSRKFLRDIPLSCGLVVDFDYFKECFEQRGHHDMKLIDILEILDGTTYFLNMEHKYVSLHASMFGSNIDTDYKEDYHRKYYYLFDKVEETKNFFTQNGIKLNIHFYEISLYHNKHYKTMGMTEGLICDIQNMLQNEEIDNIFLFSGDKDVINYCYNSIYHRISHKINDTQEIYSFEENYISSSPKIIFSKPIIIFLFFNNLPLEFTKSENIIKIDFFCYMSFVLKSLFFRYQRRKLKEFQNDNDVNEDFINKKIDHFNEKIDEIKEPLYTILVDEFIMRFKLLNFREEKIDISQIFCSYFSSNYYILTN</sequence>
<dbReference type="RefSeq" id="XP_028532242.1">
    <property type="nucleotide sequence ID" value="XM_028675677.1"/>
</dbReference>
<dbReference type="KEGG" id="prel:PRELSG_0620900"/>
<proteinExistence type="predicted"/>
<evidence type="ECO:0000313" key="1">
    <source>
        <dbReference type="EMBL" id="CRG99235.1"/>
    </source>
</evidence>
<gene>
    <name evidence="1" type="ORF">PRELSG_0620900</name>
</gene>
<protein>
    <submittedName>
        <fullName evidence="1">Cytoadherence linked protein, putative</fullName>
    </submittedName>
</protein>
<organism evidence="1 2">
    <name type="scientific">Plasmodium relictum</name>
    <dbReference type="NCBI Taxonomy" id="85471"/>
    <lineage>
        <taxon>Eukaryota</taxon>
        <taxon>Sar</taxon>
        <taxon>Alveolata</taxon>
        <taxon>Apicomplexa</taxon>
        <taxon>Aconoidasida</taxon>
        <taxon>Haemosporida</taxon>
        <taxon>Plasmodiidae</taxon>
        <taxon>Plasmodium</taxon>
        <taxon>Plasmodium (Haemamoeba)</taxon>
    </lineage>
</organism>
<dbReference type="AlphaFoldDB" id="A0A1J1H6K9"/>
<dbReference type="Proteomes" id="UP000220158">
    <property type="component" value="Chromosome 6"/>
</dbReference>
<evidence type="ECO:0000313" key="2">
    <source>
        <dbReference type="Proteomes" id="UP000220158"/>
    </source>
</evidence>
<accession>A0A1J1H6K9</accession>
<dbReference type="GeneID" id="39735336"/>
<reference evidence="1 2" key="1">
    <citation type="submission" date="2015-04" db="EMBL/GenBank/DDBJ databases">
        <authorList>
            <consortium name="Pathogen Informatics"/>
        </authorList>
    </citation>
    <scope>NUCLEOTIDE SEQUENCE [LARGE SCALE GENOMIC DNA]</scope>
    <source>
        <strain evidence="1 2">SGS1</strain>
    </source>
</reference>
<dbReference type="VEuPathDB" id="PlasmoDB:PRELSG_0620900"/>
<name>A0A1J1H6K9_PLARL</name>
<dbReference type="EMBL" id="LN835301">
    <property type="protein sequence ID" value="CRG99235.1"/>
    <property type="molecule type" value="Genomic_DNA"/>
</dbReference>